<gene>
    <name evidence="2" type="ORF">TM448A01987_0014</name>
</gene>
<feature type="transmembrane region" description="Helical" evidence="1">
    <location>
        <begin position="50"/>
        <end position="67"/>
    </location>
</feature>
<dbReference type="EMBL" id="MT144238">
    <property type="protein sequence ID" value="QJA51126.1"/>
    <property type="molecule type" value="Genomic_DNA"/>
</dbReference>
<accession>A0A6H1ZT61</accession>
<name>A0A6H1ZT61_9ZZZZ</name>
<sequence length="82" mass="9082">MKVIFEPLPREPFFRAMIRKVLKKPRPGEIIPISFNGRTAYVVRGVPLNAPAWVVAVGAGVGCYILLDKDTGKNLAETEAMR</sequence>
<organism evidence="2">
    <name type="scientific">viral metagenome</name>
    <dbReference type="NCBI Taxonomy" id="1070528"/>
    <lineage>
        <taxon>unclassified sequences</taxon>
        <taxon>metagenomes</taxon>
        <taxon>organismal metagenomes</taxon>
    </lineage>
</organism>
<evidence type="ECO:0000256" key="1">
    <source>
        <dbReference type="SAM" id="Phobius"/>
    </source>
</evidence>
<protein>
    <submittedName>
        <fullName evidence="2">Uncharacterized protein</fullName>
    </submittedName>
</protein>
<dbReference type="AlphaFoldDB" id="A0A6H1ZT61"/>
<proteinExistence type="predicted"/>
<keyword evidence="1" id="KW-0472">Membrane</keyword>
<reference evidence="2" key="1">
    <citation type="submission" date="2020-03" db="EMBL/GenBank/DDBJ databases">
        <title>The deep terrestrial virosphere.</title>
        <authorList>
            <person name="Holmfeldt K."/>
            <person name="Nilsson E."/>
            <person name="Simone D."/>
            <person name="Lopez-Fernandez M."/>
            <person name="Wu X."/>
            <person name="de Brujin I."/>
            <person name="Lundin D."/>
            <person name="Andersson A."/>
            <person name="Bertilsson S."/>
            <person name="Dopson M."/>
        </authorList>
    </citation>
    <scope>NUCLEOTIDE SEQUENCE</scope>
    <source>
        <strain evidence="2">TM448A01987</strain>
    </source>
</reference>
<keyword evidence="1" id="KW-0812">Transmembrane</keyword>
<evidence type="ECO:0000313" key="2">
    <source>
        <dbReference type="EMBL" id="QJA51126.1"/>
    </source>
</evidence>
<keyword evidence="1" id="KW-1133">Transmembrane helix</keyword>